<keyword evidence="1" id="KW-0805">Transcription regulation</keyword>
<evidence type="ECO:0000256" key="1">
    <source>
        <dbReference type="ARBA" id="ARBA00023015"/>
    </source>
</evidence>
<dbReference type="Gene3D" id="1.10.357.10">
    <property type="entry name" value="Tetracycline Repressor, domain 2"/>
    <property type="match status" value="1"/>
</dbReference>
<dbReference type="NCBIfam" id="NF041196">
    <property type="entry name" value="ScbR_bind_reg"/>
    <property type="match status" value="1"/>
</dbReference>
<keyword evidence="3" id="KW-0804">Transcription</keyword>
<evidence type="ECO:0000259" key="5">
    <source>
        <dbReference type="PROSITE" id="PS50977"/>
    </source>
</evidence>
<evidence type="ECO:0000256" key="2">
    <source>
        <dbReference type="ARBA" id="ARBA00023125"/>
    </source>
</evidence>
<dbReference type="InterPro" id="IPR036271">
    <property type="entry name" value="Tet_transcr_reg_TetR-rel_C_sf"/>
</dbReference>
<dbReference type="Pfam" id="PF00440">
    <property type="entry name" value="TetR_N"/>
    <property type="match status" value="1"/>
</dbReference>
<dbReference type="PRINTS" id="PR00455">
    <property type="entry name" value="HTHTETR"/>
</dbReference>
<dbReference type="PANTHER" id="PTHR30055">
    <property type="entry name" value="HTH-TYPE TRANSCRIPTIONAL REGULATOR RUTR"/>
    <property type="match status" value="1"/>
</dbReference>
<dbReference type="EMBL" id="JBEZNA010000069">
    <property type="protein sequence ID" value="MEU9580229.1"/>
    <property type="molecule type" value="Genomic_DNA"/>
</dbReference>
<feature type="DNA-binding region" description="H-T-H motif" evidence="4">
    <location>
        <begin position="31"/>
        <end position="50"/>
    </location>
</feature>
<feature type="domain" description="HTH tetR-type" evidence="5">
    <location>
        <begin position="8"/>
        <end position="68"/>
    </location>
</feature>
<comment type="caution">
    <text evidence="6">The sequence shown here is derived from an EMBL/GenBank/DDBJ whole genome shotgun (WGS) entry which is preliminary data.</text>
</comment>
<keyword evidence="2 4" id="KW-0238">DNA-binding</keyword>
<dbReference type="Proteomes" id="UP001551584">
    <property type="component" value="Unassembled WGS sequence"/>
</dbReference>
<dbReference type="PANTHER" id="PTHR30055:SF234">
    <property type="entry name" value="HTH-TYPE TRANSCRIPTIONAL REGULATOR BETI"/>
    <property type="match status" value="1"/>
</dbReference>
<dbReference type="InterPro" id="IPR009057">
    <property type="entry name" value="Homeodomain-like_sf"/>
</dbReference>
<evidence type="ECO:0000313" key="7">
    <source>
        <dbReference type="Proteomes" id="UP001551584"/>
    </source>
</evidence>
<evidence type="ECO:0000256" key="4">
    <source>
        <dbReference type="PROSITE-ProRule" id="PRU00335"/>
    </source>
</evidence>
<dbReference type="SUPFAM" id="SSF48498">
    <property type="entry name" value="Tetracyclin repressor-like, C-terminal domain"/>
    <property type="match status" value="1"/>
</dbReference>
<dbReference type="InterPro" id="IPR047923">
    <property type="entry name" value="ArpA-like"/>
</dbReference>
<dbReference type="RefSeq" id="WP_359275795.1">
    <property type="nucleotide sequence ID" value="NZ_JBEZNA010000069.1"/>
</dbReference>
<protein>
    <submittedName>
        <fullName evidence="6">ScbR family autoregulator-binding transcription factor</fullName>
    </submittedName>
</protein>
<evidence type="ECO:0000313" key="6">
    <source>
        <dbReference type="EMBL" id="MEU9580229.1"/>
    </source>
</evidence>
<reference evidence="6 7" key="1">
    <citation type="submission" date="2024-06" db="EMBL/GenBank/DDBJ databases">
        <title>The Natural Products Discovery Center: Release of the First 8490 Sequenced Strains for Exploring Actinobacteria Biosynthetic Diversity.</title>
        <authorList>
            <person name="Kalkreuter E."/>
            <person name="Kautsar S.A."/>
            <person name="Yang D."/>
            <person name="Bader C.D."/>
            <person name="Teijaro C.N."/>
            <person name="Fluegel L."/>
            <person name="Davis C.M."/>
            <person name="Simpson J.R."/>
            <person name="Lauterbach L."/>
            <person name="Steele A.D."/>
            <person name="Gui C."/>
            <person name="Meng S."/>
            <person name="Li G."/>
            <person name="Viehrig K."/>
            <person name="Ye F."/>
            <person name="Su P."/>
            <person name="Kiefer A.F."/>
            <person name="Nichols A."/>
            <person name="Cepeda A.J."/>
            <person name="Yan W."/>
            <person name="Fan B."/>
            <person name="Jiang Y."/>
            <person name="Adhikari A."/>
            <person name="Zheng C.-J."/>
            <person name="Schuster L."/>
            <person name="Cowan T.M."/>
            <person name="Smanski M.J."/>
            <person name="Chevrette M.G."/>
            <person name="De Carvalho L.P.S."/>
            <person name="Shen B."/>
        </authorList>
    </citation>
    <scope>NUCLEOTIDE SEQUENCE [LARGE SCALE GENOMIC DNA]</scope>
    <source>
        <strain evidence="6 7">NPDC048117</strain>
    </source>
</reference>
<dbReference type="InterPro" id="IPR001647">
    <property type="entry name" value="HTH_TetR"/>
</dbReference>
<organism evidence="6 7">
    <name type="scientific">Streptomyces chilikensis</name>
    <dbReference type="NCBI Taxonomy" id="1194079"/>
    <lineage>
        <taxon>Bacteria</taxon>
        <taxon>Bacillati</taxon>
        <taxon>Actinomycetota</taxon>
        <taxon>Actinomycetes</taxon>
        <taxon>Kitasatosporales</taxon>
        <taxon>Streptomycetaceae</taxon>
        <taxon>Streptomyces</taxon>
    </lineage>
</organism>
<dbReference type="InterPro" id="IPR050109">
    <property type="entry name" value="HTH-type_TetR-like_transc_reg"/>
</dbReference>
<sequence length="195" mass="20961">MTKQERATRTRHALIRAAAEVFTEEAFASASLSSVSGRAGVSNGALYFHFSSKNAMAVAVQEEASARLAGLTASAEARGGEALDVLVHATHLLVSLLETDSVLRAGFRLAHGRDVAGGVDLRRQWHRWVEDMLRQALTEGRIAVDAPVDAAASAVVALTTGWELLSSQELDWLSPDTITAFWQLLLPRLSNEAVV</sequence>
<gene>
    <name evidence="6" type="ORF">AB0D95_23705</name>
</gene>
<evidence type="ECO:0000256" key="3">
    <source>
        <dbReference type="ARBA" id="ARBA00023163"/>
    </source>
</evidence>
<name>A0ABV3EVN3_9ACTN</name>
<accession>A0ABV3EVN3</accession>
<keyword evidence="7" id="KW-1185">Reference proteome</keyword>
<dbReference type="PROSITE" id="PS50977">
    <property type="entry name" value="HTH_TETR_2"/>
    <property type="match status" value="1"/>
</dbReference>
<dbReference type="SUPFAM" id="SSF46689">
    <property type="entry name" value="Homeodomain-like"/>
    <property type="match status" value="1"/>
</dbReference>
<proteinExistence type="predicted"/>